<dbReference type="InterPro" id="IPR003115">
    <property type="entry name" value="ParB_N"/>
</dbReference>
<evidence type="ECO:0000256" key="3">
    <source>
        <dbReference type="ARBA" id="ARBA00022603"/>
    </source>
</evidence>
<evidence type="ECO:0000256" key="1">
    <source>
        <dbReference type="ARBA" id="ARBA00006594"/>
    </source>
</evidence>
<comment type="caution">
    <text evidence="9">The sequence shown here is derived from an EMBL/GenBank/DDBJ whole genome shotgun (WGS) entry which is preliminary data.</text>
</comment>
<keyword evidence="5" id="KW-0949">S-adenosyl-L-methionine</keyword>
<name>A0ABT8YPI6_9HYPH</name>
<dbReference type="Pfam" id="PF02195">
    <property type="entry name" value="ParB_N"/>
    <property type="match status" value="1"/>
</dbReference>
<evidence type="ECO:0000313" key="9">
    <source>
        <dbReference type="EMBL" id="MDO6965229.1"/>
    </source>
</evidence>
<feature type="region of interest" description="Disordered" evidence="7">
    <location>
        <begin position="444"/>
        <end position="467"/>
    </location>
</feature>
<gene>
    <name evidence="9" type="ORF">Q4481_14775</name>
</gene>
<dbReference type="PIRSF" id="PIRSF036758">
    <property type="entry name" value="Aden_M_ParB"/>
    <property type="match status" value="1"/>
</dbReference>
<evidence type="ECO:0000313" key="10">
    <source>
        <dbReference type="Proteomes" id="UP001174932"/>
    </source>
</evidence>
<feature type="domain" description="ParB-like N-terminal" evidence="8">
    <location>
        <begin position="9"/>
        <end position="95"/>
    </location>
</feature>
<dbReference type="EC" id="2.1.1.72" evidence="2"/>
<accession>A0ABT8YPI6</accession>
<dbReference type="InterPro" id="IPR002052">
    <property type="entry name" value="DNA_methylase_N6_adenine_CS"/>
</dbReference>
<dbReference type="Gene3D" id="3.90.1530.10">
    <property type="entry name" value="Conserved hypothetical protein from pyrococcus furiosus pfu- 392566-001, ParB domain"/>
    <property type="match status" value="1"/>
</dbReference>
<dbReference type="GO" id="GO:0032259">
    <property type="term" value="P:methylation"/>
    <property type="evidence" value="ECO:0007669"/>
    <property type="project" value="UniProtKB-KW"/>
</dbReference>
<reference evidence="9" key="2">
    <citation type="submission" date="2023-07" db="EMBL/GenBank/DDBJ databases">
        <authorList>
            <person name="Shen H."/>
        </authorList>
    </citation>
    <scope>NUCLEOTIDE SEQUENCE</scope>
    <source>
        <strain evidence="9">TNR-22</strain>
    </source>
</reference>
<evidence type="ECO:0000256" key="4">
    <source>
        <dbReference type="ARBA" id="ARBA00022679"/>
    </source>
</evidence>
<feature type="compositionally biased region" description="Basic and acidic residues" evidence="7">
    <location>
        <begin position="447"/>
        <end position="459"/>
    </location>
</feature>
<reference evidence="9" key="1">
    <citation type="journal article" date="2015" name="Int. J. Syst. Evol. Microbiol.">
        <title>Rhizobium alvei sp. nov., isolated from a freshwater river.</title>
        <authorList>
            <person name="Sheu S.Y."/>
            <person name="Huang H.W."/>
            <person name="Young C.C."/>
            <person name="Chen W.M."/>
        </authorList>
    </citation>
    <scope>NUCLEOTIDE SEQUENCE</scope>
    <source>
        <strain evidence="9">TNR-22</strain>
    </source>
</reference>
<dbReference type="SUPFAM" id="SSF53335">
    <property type="entry name" value="S-adenosyl-L-methionine-dependent methyltransferases"/>
    <property type="match status" value="1"/>
</dbReference>
<keyword evidence="4" id="KW-0808">Transferase</keyword>
<dbReference type="InterPro" id="IPR002295">
    <property type="entry name" value="N4/N6-MTase_EcoPI_Mod-like"/>
</dbReference>
<keyword evidence="3 9" id="KW-0489">Methyltransferase</keyword>
<evidence type="ECO:0000259" key="8">
    <source>
        <dbReference type="SMART" id="SM00470"/>
    </source>
</evidence>
<dbReference type="Proteomes" id="UP001174932">
    <property type="component" value="Unassembled WGS sequence"/>
</dbReference>
<evidence type="ECO:0000256" key="5">
    <source>
        <dbReference type="ARBA" id="ARBA00022691"/>
    </source>
</evidence>
<evidence type="ECO:0000256" key="6">
    <source>
        <dbReference type="ARBA" id="ARBA00047942"/>
    </source>
</evidence>
<dbReference type="GO" id="GO:0008168">
    <property type="term" value="F:methyltransferase activity"/>
    <property type="evidence" value="ECO:0007669"/>
    <property type="project" value="UniProtKB-KW"/>
</dbReference>
<evidence type="ECO:0000256" key="7">
    <source>
        <dbReference type="SAM" id="MobiDB-lite"/>
    </source>
</evidence>
<dbReference type="PRINTS" id="PR00506">
    <property type="entry name" value="D21N6MTFRASE"/>
</dbReference>
<dbReference type="PANTHER" id="PTHR33375:SF1">
    <property type="entry name" value="CHROMOSOME-PARTITIONING PROTEIN PARB-RELATED"/>
    <property type="match status" value="1"/>
</dbReference>
<dbReference type="SUPFAM" id="SSF110849">
    <property type="entry name" value="ParB/Sulfiredoxin"/>
    <property type="match status" value="1"/>
</dbReference>
<dbReference type="Pfam" id="PF01555">
    <property type="entry name" value="N6_N4_Mtase"/>
    <property type="match status" value="1"/>
</dbReference>
<comment type="similarity">
    <text evidence="1">Belongs to the N(4)/N(6)-methyltransferase family.</text>
</comment>
<dbReference type="PROSITE" id="PS00092">
    <property type="entry name" value="N6_MTASE"/>
    <property type="match status" value="1"/>
</dbReference>
<dbReference type="SMART" id="SM00470">
    <property type="entry name" value="ParB"/>
    <property type="match status" value="1"/>
</dbReference>
<keyword evidence="10" id="KW-1185">Reference proteome</keyword>
<comment type="catalytic activity">
    <reaction evidence="6">
        <text>a 2'-deoxyadenosine in DNA + S-adenosyl-L-methionine = an N(6)-methyl-2'-deoxyadenosine in DNA + S-adenosyl-L-homocysteine + H(+)</text>
        <dbReference type="Rhea" id="RHEA:15197"/>
        <dbReference type="Rhea" id="RHEA-COMP:12418"/>
        <dbReference type="Rhea" id="RHEA-COMP:12419"/>
        <dbReference type="ChEBI" id="CHEBI:15378"/>
        <dbReference type="ChEBI" id="CHEBI:57856"/>
        <dbReference type="ChEBI" id="CHEBI:59789"/>
        <dbReference type="ChEBI" id="CHEBI:90615"/>
        <dbReference type="ChEBI" id="CHEBI:90616"/>
        <dbReference type="EC" id="2.1.1.72"/>
    </reaction>
</comment>
<dbReference type="InterPro" id="IPR050336">
    <property type="entry name" value="Chromosome_partition/occlusion"/>
</dbReference>
<dbReference type="InterPro" id="IPR002941">
    <property type="entry name" value="DNA_methylase_N4/N6"/>
</dbReference>
<protein>
    <recommendedName>
        <fullName evidence="2">site-specific DNA-methyltransferase (adenine-specific)</fullName>
        <ecNumber evidence="2">2.1.1.72</ecNumber>
    </recommendedName>
</protein>
<dbReference type="InterPro" id="IPR036086">
    <property type="entry name" value="ParB/Sulfiredoxin_sf"/>
</dbReference>
<dbReference type="EMBL" id="JAUOZU010000009">
    <property type="protein sequence ID" value="MDO6965229.1"/>
    <property type="molecule type" value="Genomic_DNA"/>
</dbReference>
<dbReference type="InterPro" id="IPR029063">
    <property type="entry name" value="SAM-dependent_MTases_sf"/>
</dbReference>
<organism evidence="9 10">
    <name type="scientific">Rhizobium alvei</name>
    <dbReference type="NCBI Taxonomy" id="1132659"/>
    <lineage>
        <taxon>Bacteria</taxon>
        <taxon>Pseudomonadati</taxon>
        <taxon>Pseudomonadota</taxon>
        <taxon>Alphaproteobacteria</taxon>
        <taxon>Hyphomicrobiales</taxon>
        <taxon>Rhizobiaceae</taxon>
        <taxon>Rhizobium/Agrobacterium group</taxon>
        <taxon>Rhizobium</taxon>
    </lineage>
</organism>
<sequence>MSLQTPAIEMLPINTLRPYPGNARTHSKKQINQIADSIQRFGFTNPVLVSDDCEIIAGHGRVLAARQLGKAVVPCVRLSHLSAVDRRAYVLADNKLALNAGWDREILAIELQGLIDLDFEVSLTGFTLAEVDLVLDQARDASPNAIGAAEDRVPLLSDAPPISRPGDLWVLGRHKLLCGDSRDRLTVQNLVGHDPVDLIFTDPPYNVPIDGHVGGLGAIRHREFAFASGEMSQAQFTEFLATTLSNAASVAKDGAIAFICMDWRHIGELLNAAKDVFSELKNLCVWNKTNGGMGSFYRSKHELVFAFKNGTAPHTNSFGLGDTGRCRTNVWDYAGISSVGANRIEELSMHPTVKPVALVADAIRDCSRRGETVLDIFGGSGTTLIAAEQCGRQARLVEFDPIYCDTIIRRWQQYTGKNALLAENDLDFETIADLRLQTSSVAATKSADTRRRSAEKLYGEAETSNGR</sequence>
<proteinExistence type="inferred from homology"/>
<dbReference type="InterPro" id="IPR015840">
    <property type="entry name" value="DNA_MeTrfase_ParB"/>
</dbReference>
<evidence type="ECO:0000256" key="2">
    <source>
        <dbReference type="ARBA" id="ARBA00011900"/>
    </source>
</evidence>
<dbReference type="CDD" id="cd16403">
    <property type="entry name" value="ParB_N_like_MT"/>
    <property type="match status" value="1"/>
</dbReference>
<dbReference type="Gene3D" id="3.40.50.150">
    <property type="entry name" value="Vaccinia Virus protein VP39"/>
    <property type="match status" value="1"/>
</dbReference>
<dbReference type="PANTHER" id="PTHR33375">
    <property type="entry name" value="CHROMOSOME-PARTITIONING PROTEIN PARB-RELATED"/>
    <property type="match status" value="1"/>
</dbReference>